<feature type="region of interest" description="Disordered" evidence="1">
    <location>
        <begin position="1"/>
        <end position="32"/>
    </location>
</feature>
<reference evidence="2 3" key="1">
    <citation type="journal article" date="2012" name="Nature">
        <title>Repeated polyploidization of Gossypium genomes and the evolution of spinnable cotton fibres.</title>
        <authorList>
            <person name="Paterson A.H."/>
            <person name="Wendel J.F."/>
            <person name="Gundlach H."/>
            <person name="Guo H."/>
            <person name="Jenkins J."/>
            <person name="Jin D."/>
            <person name="Llewellyn D."/>
            <person name="Showmaker K.C."/>
            <person name="Shu S."/>
            <person name="Udall J."/>
            <person name="Yoo M.J."/>
            <person name="Byers R."/>
            <person name="Chen W."/>
            <person name="Doron-Faigenboim A."/>
            <person name="Duke M.V."/>
            <person name="Gong L."/>
            <person name="Grimwood J."/>
            <person name="Grover C."/>
            <person name="Grupp K."/>
            <person name="Hu G."/>
            <person name="Lee T.H."/>
            <person name="Li J."/>
            <person name="Lin L."/>
            <person name="Liu T."/>
            <person name="Marler B.S."/>
            <person name="Page J.T."/>
            <person name="Roberts A.W."/>
            <person name="Romanel E."/>
            <person name="Sanders W.S."/>
            <person name="Szadkowski E."/>
            <person name="Tan X."/>
            <person name="Tang H."/>
            <person name="Xu C."/>
            <person name="Wang J."/>
            <person name="Wang Z."/>
            <person name="Zhang D."/>
            <person name="Zhang L."/>
            <person name="Ashrafi H."/>
            <person name="Bedon F."/>
            <person name="Bowers J.E."/>
            <person name="Brubaker C.L."/>
            <person name="Chee P.W."/>
            <person name="Das S."/>
            <person name="Gingle A.R."/>
            <person name="Haigler C.H."/>
            <person name="Harker D."/>
            <person name="Hoffmann L.V."/>
            <person name="Hovav R."/>
            <person name="Jones D.C."/>
            <person name="Lemke C."/>
            <person name="Mansoor S."/>
            <person name="ur Rahman M."/>
            <person name="Rainville L.N."/>
            <person name="Rambani A."/>
            <person name="Reddy U.K."/>
            <person name="Rong J.K."/>
            <person name="Saranga Y."/>
            <person name="Scheffler B.E."/>
            <person name="Scheffler J.A."/>
            <person name="Stelly D.M."/>
            <person name="Triplett B.A."/>
            <person name="Van Deynze A."/>
            <person name="Vaslin M.F."/>
            <person name="Waghmare V.N."/>
            <person name="Walford S.A."/>
            <person name="Wright R.J."/>
            <person name="Zaki E.A."/>
            <person name="Zhang T."/>
            <person name="Dennis E.S."/>
            <person name="Mayer K.F."/>
            <person name="Peterson D.G."/>
            <person name="Rokhsar D.S."/>
            <person name="Wang X."/>
            <person name="Schmutz J."/>
        </authorList>
    </citation>
    <scope>NUCLEOTIDE SEQUENCE [LARGE SCALE GENOMIC DNA]</scope>
</reference>
<dbReference type="PANTHER" id="PTHR37256">
    <property type="entry name" value="E1A-BINDING PROTEIN P400-LIKE"/>
    <property type="match status" value="1"/>
</dbReference>
<name>A0A0D2R4Y1_GOSRA</name>
<feature type="compositionally biased region" description="Basic residues" evidence="1">
    <location>
        <begin position="84"/>
        <end position="96"/>
    </location>
</feature>
<organism evidence="2 3">
    <name type="scientific">Gossypium raimondii</name>
    <name type="common">Peruvian cotton</name>
    <name type="synonym">Gossypium klotzschianum subsp. raimondii</name>
    <dbReference type="NCBI Taxonomy" id="29730"/>
    <lineage>
        <taxon>Eukaryota</taxon>
        <taxon>Viridiplantae</taxon>
        <taxon>Streptophyta</taxon>
        <taxon>Embryophyta</taxon>
        <taxon>Tracheophyta</taxon>
        <taxon>Spermatophyta</taxon>
        <taxon>Magnoliopsida</taxon>
        <taxon>eudicotyledons</taxon>
        <taxon>Gunneridae</taxon>
        <taxon>Pentapetalae</taxon>
        <taxon>rosids</taxon>
        <taxon>malvids</taxon>
        <taxon>Malvales</taxon>
        <taxon>Malvaceae</taxon>
        <taxon>Malvoideae</taxon>
        <taxon>Gossypium</taxon>
    </lineage>
</organism>
<sequence>MKGRCSKQEAKEGMEIDRIRNSHKDEPPQLSGAYIRSLVKQLTTSRSAKDPDYVNGQNLSKFGEGFSATPQTQSQVQPHPPPKQLKKQVRRRFHTRRPYQQRLLNMAEARREIVTALKFHRAAMKQANEQQQEEQSSRSLQPSPSFPPPFEQEPKTNNLSTYNIDYFSHSYSWPPSSPSPFTSTAHTLNLPDQTLGLNLNFHDFNNIDSNLYHNSNNPSIYSSSSSSSSPTLSVVTEDVPSVAVSHEVGPGTMADSTASYGGGDLHQAMDDEGMAEMRSLGEQHQMEWNDTVNLVTSAWWFKFLKSIEDGNEVKGEDDGYHKPFDQVMELPAWLNANDCGLQHHHFNNLFPDSYFQDSDSALPCMDIGEIEGIDGDWHWLA</sequence>
<dbReference type="Gramene" id="KJB65417">
    <property type="protein sequence ID" value="KJB65417"/>
    <property type="gene ID" value="B456_010G094100"/>
</dbReference>
<dbReference type="OrthoDB" id="692030at2759"/>
<dbReference type="OMA" id="WLNANDC"/>
<accession>A0A0D2R4Y1</accession>
<feature type="region of interest" description="Disordered" evidence="1">
    <location>
        <begin position="123"/>
        <end position="157"/>
    </location>
</feature>
<dbReference type="PANTHER" id="PTHR37256:SF1">
    <property type="entry name" value="MYB-LIKE PROTEIN A"/>
    <property type="match status" value="1"/>
</dbReference>
<dbReference type="Proteomes" id="UP000032304">
    <property type="component" value="Chromosome 10"/>
</dbReference>
<gene>
    <name evidence="2" type="ORF">B456_010G094100</name>
</gene>
<evidence type="ECO:0000256" key="1">
    <source>
        <dbReference type="SAM" id="MobiDB-lite"/>
    </source>
</evidence>
<dbReference type="KEGG" id="gra:105774722"/>
<feature type="compositionally biased region" description="Low complexity" evidence="1">
    <location>
        <begin position="129"/>
        <end position="143"/>
    </location>
</feature>
<dbReference type="AlphaFoldDB" id="A0A0D2R4Y1"/>
<feature type="region of interest" description="Disordered" evidence="1">
    <location>
        <begin position="44"/>
        <end position="96"/>
    </location>
</feature>
<dbReference type="eggNOG" id="ENOG502QSVP">
    <property type="taxonomic scope" value="Eukaryota"/>
</dbReference>
<protein>
    <submittedName>
        <fullName evidence="2">Uncharacterized protein</fullName>
    </submittedName>
</protein>
<proteinExistence type="predicted"/>
<feature type="compositionally biased region" description="Basic and acidic residues" evidence="1">
    <location>
        <begin position="1"/>
        <end position="27"/>
    </location>
</feature>
<dbReference type="EMBL" id="CM001749">
    <property type="protein sequence ID" value="KJB65417.1"/>
    <property type="molecule type" value="Genomic_DNA"/>
</dbReference>
<evidence type="ECO:0000313" key="3">
    <source>
        <dbReference type="Proteomes" id="UP000032304"/>
    </source>
</evidence>
<keyword evidence="3" id="KW-1185">Reference proteome</keyword>
<evidence type="ECO:0000313" key="2">
    <source>
        <dbReference type="EMBL" id="KJB65417.1"/>
    </source>
</evidence>